<evidence type="ECO:0000313" key="3">
    <source>
        <dbReference type="EMBL" id="CAK9018694.1"/>
    </source>
</evidence>
<sequence length="406" mass="45005">MTLRVLLVLGWAASVNGEGCAVPMTFPQSSTVTRSFWSPNAKVDFSPMTFIHTDGYCRKGESWPHDPALQTNVGQVHGAPNNAFGDKLWFCFEEPRSVIGCMAECEARDFCGSFDRGTVPQSECCLFYKGNTGDGEAQRECFVKKTLPNELLPANHLSGTSVGVVPVPFIRYLKLTSNNEGLNADSQQGYCPFWTWCGFVVKDCFGGLLYDVVLQRTTDMDASGQEMLGTSVLAYVVKNAAGDILGRTAKLTDGSEPILIFNKDNQPVAVMVTPAGILMRALFDMTWYVNVLNPDIPVQQEPMTDPRLLTFIVTYQFRGLGFFGTFVTLLIFFLVLSVVCYLLYLRFYASAWLGPSSLRLWLSEWCGCCFPKRSQLLIDHEGYACCGGRGKPSKWSTEINSLTPIE</sequence>
<keyword evidence="2" id="KW-0732">Signal</keyword>
<gene>
    <name evidence="3" type="ORF">CCMP2556_LOCUS13371</name>
</gene>
<reference evidence="3 4" key="1">
    <citation type="submission" date="2024-02" db="EMBL/GenBank/DDBJ databases">
        <authorList>
            <person name="Chen Y."/>
            <person name="Shah S."/>
            <person name="Dougan E. K."/>
            <person name="Thang M."/>
            <person name="Chan C."/>
        </authorList>
    </citation>
    <scope>NUCLEOTIDE SEQUENCE [LARGE SCALE GENOMIC DNA]</scope>
</reference>
<evidence type="ECO:0000256" key="2">
    <source>
        <dbReference type="SAM" id="SignalP"/>
    </source>
</evidence>
<evidence type="ECO:0000313" key="4">
    <source>
        <dbReference type="Proteomes" id="UP001642484"/>
    </source>
</evidence>
<accession>A0ABP0JWK1</accession>
<comment type="caution">
    <text evidence="3">The sequence shown here is derived from an EMBL/GenBank/DDBJ whole genome shotgun (WGS) entry which is preliminary data.</text>
</comment>
<evidence type="ECO:0008006" key="5">
    <source>
        <dbReference type="Google" id="ProtNLM"/>
    </source>
</evidence>
<keyword evidence="1" id="KW-0472">Membrane</keyword>
<proteinExistence type="predicted"/>
<dbReference type="EMBL" id="CAXAMN010006669">
    <property type="protein sequence ID" value="CAK9018694.1"/>
    <property type="molecule type" value="Genomic_DNA"/>
</dbReference>
<keyword evidence="1" id="KW-0812">Transmembrane</keyword>
<feature type="transmembrane region" description="Helical" evidence="1">
    <location>
        <begin position="320"/>
        <end position="344"/>
    </location>
</feature>
<feature type="signal peptide" evidence="2">
    <location>
        <begin position="1"/>
        <end position="17"/>
    </location>
</feature>
<dbReference type="Proteomes" id="UP001642484">
    <property type="component" value="Unassembled WGS sequence"/>
</dbReference>
<keyword evidence="1" id="KW-1133">Transmembrane helix</keyword>
<protein>
    <recommendedName>
        <fullName evidence="5">Transmembrane protein</fullName>
    </recommendedName>
</protein>
<feature type="chain" id="PRO_5046026085" description="Transmembrane protein" evidence="2">
    <location>
        <begin position="18"/>
        <end position="406"/>
    </location>
</feature>
<keyword evidence="4" id="KW-1185">Reference proteome</keyword>
<evidence type="ECO:0000256" key="1">
    <source>
        <dbReference type="SAM" id="Phobius"/>
    </source>
</evidence>
<organism evidence="3 4">
    <name type="scientific">Durusdinium trenchii</name>
    <dbReference type="NCBI Taxonomy" id="1381693"/>
    <lineage>
        <taxon>Eukaryota</taxon>
        <taxon>Sar</taxon>
        <taxon>Alveolata</taxon>
        <taxon>Dinophyceae</taxon>
        <taxon>Suessiales</taxon>
        <taxon>Symbiodiniaceae</taxon>
        <taxon>Durusdinium</taxon>
    </lineage>
</organism>
<name>A0ABP0JWK1_9DINO</name>